<sequence length="247" mass="27146">MNGHDRNGPAASELKLAGLTPFTTIDFPGRLSAVAFVQGCPWRCLYCQNSWMQQRSFDPGLEHSSWEELESLLKRRHGLLDGVVFSGGEPCLDPALPAAVRAVKEMGYEVGLHTGGSYPPRLAEVLPDLSWVGLDVKAVPADGAHWAKVTGVESAQDKWTESLGLLLASGVPFECRTTAHPDYFSEAQLLETAAFLRARNVKDYALQICRKPPGLIARFGAVDPAWPSEPVLEKLRSGFERFTLRRD</sequence>
<name>K1KKX8_9BURK</name>
<dbReference type="NCBIfam" id="TIGR02495">
    <property type="entry name" value="NrdG2"/>
    <property type="match status" value="1"/>
</dbReference>
<dbReference type="SFLD" id="SFLDS00029">
    <property type="entry name" value="Radical_SAM"/>
    <property type="match status" value="1"/>
</dbReference>
<keyword evidence="3" id="KW-0949">S-adenosyl-L-methionine</keyword>
<dbReference type="InterPro" id="IPR012840">
    <property type="entry name" value="NrdG2"/>
</dbReference>
<dbReference type="EMBL" id="ADMG01000002">
    <property type="protein sequence ID" value="EKB32374.1"/>
    <property type="molecule type" value="Genomic_DNA"/>
</dbReference>
<proteinExistence type="predicted"/>
<dbReference type="InterPro" id="IPR013785">
    <property type="entry name" value="Aldolase_TIM"/>
</dbReference>
<accession>K1KKX8</accession>
<dbReference type="PANTHER" id="PTHR30352:SF13">
    <property type="entry name" value="GLYCYL-RADICAL ENZYME ACTIVATING ENZYME YJJW-RELATED"/>
    <property type="match status" value="1"/>
</dbReference>
<evidence type="ECO:0000256" key="3">
    <source>
        <dbReference type="ARBA" id="ARBA00022691"/>
    </source>
</evidence>
<keyword evidence="4" id="KW-0479">Metal-binding</keyword>
<evidence type="ECO:0000313" key="9">
    <source>
        <dbReference type="Proteomes" id="UP000005835"/>
    </source>
</evidence>
<keyword evidence="9" id="KW-1185">Reference proteome</keyword>
<evidence type="ECO:0000256" key="4">
    <source>
        <dbReference type="ARBA" id="ARBA00022723"/>
    </source>
</evidence>
<dbReference type="InterPro" id="IPR007197">
    <property type="entry name" value="rSAM"/>
</dbReference>
<evidence type="ECO:0000256" key="2">
    <source>
        <dbReference type="ARBA" id="ARBA00022485"/>
    </source>
</evidence>
<dbReference type="Pfam" id="PF04055">
    <property type="entry name" value="Radical_SAM"/>
    <property type="match status" value="1"/>
</dbReference>
<comment type="caution">
    <text evidence="8">The sequence shown here is derived from an EMBL/GenBank/DDBJ whole genome shotgun (WGS) entry which is preliminary data.</text>
</comment>
<comment type="cofactor">
    <cofactor evidence="1">
        <name>[4Fe-4S] cluster</name>
        <dbReference type="ChEBI" id="CHEBI:49883"/>
    </cofactor>
</comment>
<dbReference type="CDD" id="cd01335">
    <property type="entry name" value="Radical_SAM"/>
    <property type="match status" value="1"/>
</dbReference>
<keyword evidence="2" id="KW-0004">4Fe-4S</keyword>
<feature type="domain" description="Radical SAM core" evidence="7">
    <location>
        <begin position="26"/>
        <end position="247"/>
    </location>
</feature>
<dbReference type="Gene3D" id="3.20.20.70">
    <property type="entry name" value="Aldolase class I"/>
    <property type="match status" value="1"/>
</dbReference>
<dbReference type="STRING" id="742823.HMPREF9465_00057"/>
<protein>
    <submittedName>
        <fullName evidence="8">Anaerobic ribonucleoside-triphosphate reductase activating protein</fullName>
    </submittedName>
</protein>
<dbReference type="OrthoDB" id="9782387at2"/>
<dbReference type="AlphaFoldDB" id="K1KKX8"/>
<dbReference type="SUPFAM" id="SSF102114">
    <property type="entry name" value="Radical SAM enzymes"/>
    <property type="match status" value="1"/>
</dbReference>
<evidence type="ECO:0000256" key="5">
    <source>
        <dbReference type="ARBA" id="ARBA00023004"/>
    </source>
</evidence>
<organism evidence="8 9">
    <name type="scientific">Sutterella wadsworthensis 2_1_59BFAA</name>
    <dbReference type="NCBI Taxonomy" id="742823"/>
    <lineage>
        <taxon>Bacteria</taxon>
        <taxon>Pseudomonadati</taxon>
        <taxon>Pseudomonadota</taxon>
        <taxon>Betaproteobacteria</taxon>
        <taxon>Burkholderiales</taxon>
        <taxon>Sutterellaceae</taxon>
        <taxon>Sutterella</taxon>
    </lineage>
</organism>
<gene>
    <name evidence="8" type="ORF">HMPREF9465_00057</name>
</gene>
<dbReference type="Proteomes" id="UP000005835">
    <property type="component" value="Unassembled WGS sequence"/>
</dbReference>
<keyword evidence="5" id="KW-0408">Iron</keyword>
<reference evidence="8 9" key="1">
    <citation type="submission" date="2012-05" db="EMBL/GenBank/DDBJ databases">
        <title>The Genome Sequence of Sutterella wadsworthensis 2_1_59BFAA.</title>
        <authorList>
            <consortium name="The Broad Institute Genome Sequencing Platform"/>
            <person name="Earl A."/>
            <person name="Ward D."/>
            <person name="Feldgarden M."/>
            <person name="Gevers D."/>
            <person name="Daigneault M."/>
            <person name="Strauss J."/>
            <person name="Allen-Vercoe E."/>
            <person name="Walker B."/>
            <person name="Young S.K."/>
            <person name="Zeng Q."/>
            <person name="Gargeya S."/>
            <person name="Fitzgerald M."/>
            <person name="Haas B."/>
            <person name="Abouelleil A."/>
            <person name="Alvarado L."/>
            <person name="Arachchi H.M."/>
            <person name="Berlin A.M."/>
            <person name="Chapman S.B."/>
            <person name="Goldberg J."/>
            <person name="Griggs A."/>
            <person name="Gujja S."/>
            <person name="Hansen M."/>
            <person name="Howarth C."/>
            <person name="Imamovic A."/>
            <person name="Larimer J."/>
            <person name="McCowen C."/>
            <person name="Montmayeur A."/>
            <person name="Murphy C."/>
            <person name="Neiman D."/>
            <person name="Pearson M."/>
            <person name="Priest M."/>
            <person name="Roberts A."/>
            <person name="Saif S."/>
            <person name="Shea T."/>
            <person name="Sisk P."/>
            <person name="Sykes S."/>
            <person name="Wortman J."/>
            <person name="Nusbaum C."/>
            <person name="Birren B."/>
        </authorList>
    </citation>
    <scope>NUCLEOTIDE SEQUENCE [LARGE SCALE GENOMIC DNA]</scope>
    <source>
        <strain evidence="8 9">2_1_59BFAA</strain>
    </source>
</reference>
<dbReference type="SFLD" id="SFLDG01094">
    <property type="entry name" value="Uncharacterised_Radical_SAM_Su"/>
    <property type="match status" value="1"/>
</dbReference>
<dbReference type="GO" id="GO:0051539">
    <property type="term" value="F:4 iron, 4 sulfur cluster binding"/>
    <property type="evidence" value="ECO:0007669"/>
    <property type="project" value="UniProtKB-KW"/>
</dbReference>
<dbReference type="HOGENOM" id="CLU_078147_1_1_4"/>
<dbReference type="eggNOG" id="COG1180">
    <property type="taxonomic scope" value="Bacteria"/>
</dbReference>
<dbReference type="RefSeq" id="WP_005432975.1">
    <property type="nucleotide sequence ID" value="NZ_JH815513.1"/>
</dbReference>
<dbReference type="PANTHER" id="PTHR30352">
    <property type="entry name" value="PYRUVATE FORMATE-LYASE-ACTIVATING ENZYME"/>
    <property type="match status" value="1"/>
</dbReference>
<evidence type="ECO:0000256" key="1">
    <source>
        <dbReference type="ARBA" id="ARBA00001966"/>
    </source>
</evidence>
<keyword evidence="6" id="KW-0411">Iron-sulfur</keyword>
<dbReference type="InterPro" id="IPR034457">
    <property type="entry name" value="Organic_radical-activating"/>
</dbReference>
<evidence type="ECO:0000256" key="6">
    <source>
        <dbReference type="ARBA" id="ARBA00023014"/>
    </source>
</evidence>
<dbReference type="PATRIC" id="fig|742823.3.peg.61"/>
<evidence type="ECO:0000313" key="8">
    <source>
        <dbReference type="EMBL" id="EKB32374.1"/>
    </source>
</evidence>
<dbReference type="GO" id="GO:0046872">
    <property type="term" value="F:metal ion binding"/>
    <property type="evidence" value="ECO:0007669"/>
    <property type="project" value="UniProtKB-KW"/>
</dbReference>
<dbReference type="InterPro" id="IPR058240">
    <property type="entry name" value="rSAM_sf"/>
</dbReference>
<evidence type="ECO:0000259" key="7">
    <source>
        <dbReference type="PROSITE" id="PS51918"/>
    </source>
</evidence>
<dbReference type="PROSITE" id="PS51918">
    <property type="entry name" value="RADICAL_SAM"/>
    <property type="match status" value="1"/>
</dbReference>
<dbReference type="GO" id="GO:0003824">
    <property type="term" value="F:catalytic activity"/>
    <property type="evidence" value="ECO:0007669"/>
    <property type="project" value="InterPro"/>
</dbReference>